<protein>
    <submittedName>
        <fullName evidence="2">Uncharacterized protein</fullName>
    </submittedName>
</protein>
<gene>
    <name evidence="2" type="ORF">NWE54_00890</name>
</gene>
<evidence type="ECO:0000256" key="1">
    <source>
        <dbReference type="SAM" id="MobiDB-lite"/>
    </source>
</evidence>
<dbReference type="EMBL" id="CP102774">
    <property type="protein sequence ID" value="UZF87383.1"/>
    <property type="molecule type" value="Genomic_DNA"/>
</dbReference>
<sequence>MIFWFINRLPEFRGKAHDSNDDARARDPPALDEAGGWKGRRSGGHSTSVHSIRTRSPGTFAVLQVNLGGADEAGGTDVTRAAGMIAGAGAGLTGRARDEASCGAGRAIGFGLTGSCAIGGTGACSTGSTARGAFCTATITGGGSGDERQGVHELSRVKASMVGRVIVSAVGIDCMQPESAKPKKHTAARF</sequence>
<reference evidence="2" key="1">
    <citation type="submission" date="2022-08" db="EMBL/GenBank/DDBJ databases">
        <title>Complete Genome Sequences of 2 Bosea sp. soil isolates.</title>
        <authorList>
            <person name="Alvarez Arevalo M."/>
            <person name="Sterndorff E.B."/>
            <person name="Faurdal D."/>
            <person name="Joergensen T.S."/>
            <person name="Weber T."/>
        </authorList>
    </citation>
    <scope>NUCLEOTIDE SEQUENCE</scope>
    <source>
        <strain evidence="2">NBC_00436</strain>
    </source>
</reference>
<organism evidence="2">
    <name type="scientific">Bosea sp. NBC_00436</name>
    <dbReference type="NCBI Taxonomy" id="2969620"/>
    <lineage>
        <taxon>Bacteria</taxon>
        <taxon>Pseudomonadati</taxon>
        <taxon>Pseudomonadota</taxon>
        <taxon>Alphaproteobacteria</taxon>
        <taxon>Hyphomicrobiales</taxon>
        <taxon>Boseaceae</taxon>
        <taxon>Bosea</taxon>
    </lineage>
</organism>
<evidence type="ECO:0000313" key="2">
    <source>
        <dbReference type="EMBL" id="UZF87383.1"/>
    </source>
</evidence>
<dbReference type="AlphaFoldDB" id="A0A9E7ZM57"/>
<feature type="compositionally biased region" description="Basic and acidic residues" evidence="1">
    <location>
        <begin position="15"/>
        <end position="29"/>
    </location>
</feature>
<proteinExistence type="predicted"/>
<accession>A0A9E7ZM57</accession>
<feature type="region of interest" description="Disordered" evidence="1">
    <location>
        <begin position="15"/>
        <end position="52"/>
    </location>
</feature>
<name>A0A9E7ZM57_9HYPH</name>